<evidence type="ECO:0000256" key="1">
    <source>
        <dbReference type="ARBA" id="ARBA00000847"/>
    </source>
</evidence>
<dbReference type="PROSITE" id="PS51462">
    <property type="entry name" value="NUDIX"/>
    <property type="match status" value="1"/>
</dbReference>
<accession>A0ABS3KL46</accession>
<protein>
    <recommendedName>
        <fullName evidence="5">GDP-mannose pyrophosphatase</fullName>
    </recommendedName>
    <alternativeName>
        <fullName evidence="7">GDP-mannose hydrolase</fullName>
    </alternativeName>
    <alternativeName>
        <fullName evidence="8">GDPMK</fullName>
    </alternativeName>
</protein>
<comment type="catalytic activity">
    <reaction evidence="1">
        <text>GDP-alpha-D-mannose + H2O = alpha-D-mannose 1-phosphate + GMP + 2 H(+)</text>
        <dbReference type="Rhea" id="RHEA:27978"/>
        <dbReference type="ChEBI" id="CHEBI:15377"/>
        <dbReference type="ChEBI" id="CHEBI:15378"/>
        <dbReference type="ChEBI" id="CHEBI:57527"/>
        <dbReference type="ChEBI" id="CHEBI:58115"/>
        <dbReference type="ChEBI" id="CHEBI:58409"/>
    </reaction>
</comment>
<dbReference type="PANTHER" id="PTHR11839:SF18">
    <property type="entry name" value="NUDIX HYDROLASE DOMAIN-CONTAINING PROTEIN"/>
    <property type="match status" value="1"/>
</dbReference>
<evidence type="ECO:0000256" key="5">
    <source>
        <dbReference type="ARBA" id="ARBA00016377"/>
    </source>
</evidence>
<proteinExistence type="inferred from homology"/>
<name>A0ABS3KL46_9PROT</name>
<dbReference type="SUPFAM" id="SSF55811">
    <property type="entry name" value="Nudix"/>
    <property type="match status" value="1"/>
</dbReference>
<evidence type="ECO:0000259" key="9">
    <source>
        <dbReference type="PROSITE" id="PS51462"/>
    </source>
</evidence>
<dbReference type="CDD" id="cd24157">
    <property type="entry name" value="NUDIX_GDPMK"/>
    <property type="match status" value="1"/>
</dbReference>
<sequence length="201" mass="22200">MSIADRVRVHSVETLSDNHYTLRRATFDFRRNDGRWQRQVRESFDRGDAAAILLFDPDRRTVVLVRQFRFPAFSNGHDALLLEVPAGMLDAAAPAARIRTEVEEETGFRVSGVEPVFQAFSSPGAVTERVHCFVGRYRPADRHGPGGGHAAEGEDIEVLEPSIEDALAMLRDGGIRDSKTIMLLQHAALHLFPGAVATPGK</sequence>
<dbReference type="Pfam" id="PF00293">
    <property type="entry name" value="NUDIX"/>
    <property type="match status" value="1"/>
</dbReference>
<evidence type="ECO:0000256" key="8">
    <source>
        <dbReference type="ARBA" id="ARBA00032272"/>
    </source>
</evidence>
<dbReference type="Gene3D" id="3.90.79.10">
    <property type="entry name" value="Nucleoside Triphosphate Pyrophosphohydrolase"/>
    <property type="match status" value="1"/>
</dbReference>
<dbReference type="PANTHER" id="PTHR11839">
    <property type="entry name" value="UDP/ADP-SUGAR PYROPHOSPHATASE"/>
    <property type="match status" value="1"/>
</dbReference>
<keyword evidence="11" id="KW-1185">Reference proteome</keyword>
<feature type="domain" description="Nudix hydrolase" evidence="9">
    <location>
        <begin position="45"/>
        <end position="183"/>
    </location>
</feature>
<gene>
    <name evidence="10" type="ORF">IAI61_03995</name>
</gene>
<dbReference type="Proteomes" id="UP001518989">
    <property type="component" value="Unassembled WGS sequence"/>
</dbReference>
<evidence type="ECO:0000256" key="2">
    <source>
        <dbReference type="ARBA" id="ARBA00001946"/>
    </source>
</evidence>
<evidence type="ECO:0000256" key="6">
    <source>
        <dbReference type="ARBA" id="ARBA00022801"/>
    </source>
</evidence>
<keyword evidence="6" id="KW-0378">Hydrolase</keyword>
<dbReference type="InterPro" id="IPR000086">
    <property type="entry name" value="NUDIX_hydrolase_dom"/>
</dbReference>
<comment type="caution">
    <text evidence="10">The sequence shown here is derived from an EMBL/GenBank/DDBJ whole genome shotgun (WGS) entry which is preliminary data.</text>
</comment>
<organism evidence="10 11">
    <name type="scientific">Roseomonas haemaphysalidis</name>
    <dbReference type="NCBI Taxonomy" id="2768162"/>
    <lineage>
        <taxon>Bacteria</taxon>
        <taxon>Pseudomonadati</taxon>
        <taxon>Pseudomonadota</taxon>
        <taxon>Alphaproteobacteria</taxon>
        <taxon>Acetobacterales</taxon>
        <taxon>Roseomonadaceae</taxon>
        <taxon>Roseomonas</taxon>
    </lineage>
</organism>
<evidence type="ECO:0000256" key="3">
    <source>
        <dbReference type="ARBA" id="ARBA00007275"/>
    </source>
</evidence>
<evidence type="ECO:0000313" key="11">
    <source>
        <dbReference type="Proteomes" id="UP001518989"/>
    </source>
</evidence>
<dbReference type="NCBIfam" id="TIGR00052">
    <property type="entry name" value="nudix-type nucleoside diphosphatase, YffH/AdpP family"/>
    <property type="match status" value="1"/>
</dbReference>
<evidence type="ECO:0000313" key="10">
    <source>
        <dbReference type="EMBL" id="MBO1078180.1"/>
    </source>
</evidence>
<dbReference type="RefSeq" id="WP_207415620.1">
    <property type="nucleotide sequence ID" value="NZ_CP061177.1"/>
</dbReference>
<dbReference type="InterPro" id="IPR015797">
    <property type="entry name" value="NUDIX_hydrolase-like_dom_sf"/>
</dbReference>
<reference evidence="10 11" key="1">
    <citation type="submission" date="2020-09" db="EMBL/GenBank/DDBJ databases">
        <title>Roseomonas.</title>
        <authorList>
            <person name="Zhu W."/>
        </authorList>
    </citation>
    <scope>NUCLEOTIDE SEQUENCE [LARGE SCALE GENOMIC DNA]</scope>
    <source>
        <strain evidence="10 11">573</strain>
    </source>
</reference>
<comment type="similarity">
    <text evidence="3">Belongs to the Nudix hydrolase family. NudK subfamily.</text>
</comment>
<dbReference type="InterPro" id="IPR004385">
    <property type="entry name" value="NDP_pyrophosphatase"/>
</dbReference>
<evidence type="ECO:0000256" key="4">
    <source>
        <dbReference type="ARBA" id="ARBA00011738"/>
    </source>
</evidence>
<comment type="cofactor">
    <cofactor evidence="2">
        <name>Mg(2+)</name>
        <dbReference type="ChEBI" id="CHEBI:18420"/>
    </cofactor>
</comment>
<dbReference type="EMBL" id="JACTNG010000002">
    <property type="protein sequence ID" value="MBO1078180.1"/>
    <property type="molecule type" value="Genomic_DNA"/>
</dbReference>
<evidence type="ECO:0000256" key="7">
    <source>
        <dbReference type="ARBA" id="ARBA00032162"/>
    </source>
</evidence>
<comment type="subunit">
    <text evidence="4">Homodimer.</text>
</comment>